<dbReference type="GO" id="GO:0005739">
    <property type="term" value="C:mitochondrion"/>
    <property type="evidence" value="ECO:0007669"/>
    <property type="project" value="TreeGrafter"/>
</dbReference>
<dbReference type="Gene3D" id="1.10.4080.10">
    <property type="entry name" value="ADP-ribosylation/Crystallin J1"/>
    <property type="match status" value="1"/>
</dbReference>
<keyword evidence="3" id="KW-0378">Hydrolase</keyword>
<evidence type="ECO:0000256" key="10">
    <source>
        <dbReference type="ARBA" id="ARBA00043193"/>
    </source>
</evidence>
<dbReference type="RefSeq" id="XP_003746974.1">
    <property type="nucleotide sequence ID" value="XM_003746926.2"/>
</dbReference>
<evidence type="ECO:0000256" key="12">
    <source>
        <dbReference type="PIRSR" id="PIRSR605502-1"/>
    </source>
</evidence>
<organism evidence="13 14">
    <name type="scientific">Galendromus occidentalis</name>
    <name type="common">western predatory mite</name>
    <dbReference type="NCBI Taxonomy" id="34638"/>
    <lineage>
        <taxon>Eukaryota</taxon>
        <taxon>Metazoa</taxon>
        <taxon>Ecdysozoa</taxon>
        <taxon>Arthropoda</taxon>
        <taxon>Chelicerata</taxon>
        <taxon>Arachnida</taxon>
        <taxon>Acari</taxon>
        <taxon>Parasitiformes</taxon>
        <taxon>Mesostigmata</taxon>
        <taxon>Gamasina</taxon>
        <taxon>Phytoseioidea</taxon>
        <taxon>Phytoseiidae</taxon>
        <taxon>Typhlodrominae</taxon>
        <taxon>Galendromus</taxon>
    </lineage>
</organism>
<accession>A0AAJ6QXE5</accession>
<dbReference type="KEGG" id="goe:100897998"/>
<dbReference type="AlphaFoldDB" id="A0AAJ6QXE5"/>
<evidence type="ECO:0000256" key="8">
    <source>
        <dbReference type="ARBA" id="ARBA00042850"/>
    </source>
</evidence>
<comment type="similarity">
    <text evidence="1">Belongs to the ADP-ribosylglycohydrolase family.</text>
</comment>
<dbReference type="InterPro" id="IPR036705">
    <property type="entry name" value="Ribosyl_crysJ1_sf"/>
</dbReference>
<dbReference type="GeneID" id="100897998"/>
<evidence type="ECO:0000256" key="5">
    <source>
        <dbReference type="ARBA" id="ARBA00042398"/>
    </source>
</evidence>
<name>A0AAJ6QXE5_9ACAR</name>
<evidence type="ECO:0000256" key="7">
    <source>
        <dbReference type="ARBA" id="ARBA00042722"/>
    </source>
</evidence>
<evidence type="ECO:0000256" key="11">
    <source>
        <dbReference type="ARBA" id="ARBA00049015"/>
    </source>
</evidence>
<feature type="binding site" evidence="12">
    <location>
        <position position="103"/>
    </location>
    <ligand>
        <name>Mg(2+)</name>
        <dbReference type="ChEBI" id="CHEBI:18420"/>
        <label>1</label>
    </ligand>
</feature>
<feature type="binding site" evidence="12">
    <location>
        <position position="104"/>
    </location>
    <ligand>
        <name>Mg(2+)</name>
        <dbReference type="ChEBI" id="CHEBI:18420"/>
        <label>1</label>
    </ligand>
</feature>
<dbReference type="GO" id="GO:0005634">
    <property type="term" value="C:nucleus"/>
    <property type="evidence" value="ECO:0007669"/>
    <property type="project" value="TreeGrafter"/>
</dbReference>
<evidence type="ECO:0000256" key="9">
    <source>
        <dbReference type="ARBA" id="ARBA00043187"/>
    </source>
</evidence>
<feature type="binding site" evidence="12">
    <location>
        <position position="344"/>
    </location>
    <ligand>
        <name>Mg(2+)</name>
        <dbReference type="ChEBI" id="CHEBI:18420"/>
        <label>1</label>
    </ligand>
</feature>
<gene>
    <name evidence="14" type="primary">LOC100897998</name>
</gene>
<keyword evidence="13" id="KW-1185">Reference proteome</keyword>
<dbReference type="InterPro" id="IPR050792">
    <property type="entry name" value="ADP-ribosylglycohydrolase"/>
</dbReference>
<dbReference type="GO" id="GO:0046872">
    <property type="term" value="F:metal ion binding"/>
    <property type="evidence" value="ECO:0007669"/>
    <property type="project" value="UniProtKB-KW"/>
</dbReference>
<evidence type="ECO:0000313" key="14">
    <source>
        <dbReference type="RefSeq" id="XP_003746974.1"/>
    </source>
</evidence>
<evidence type="ECO:0000256" key="2">
    <source>
        <dbReference type="ARBA" id="ARBA00012255"/>
    </source>
</evidence>
<keyword evidence="12" id="KW-0460">Magnesium</keyword>
<dbReference type="Proteomes" id="UP000694867">
    <property type="component" value="Unplaced"/>
</dbReference>
<evidence type="ECO:0000256" key="4">
    <source>
        <dbReference type="ARBA" id="ARBA00041057"/>
    </source>
</evidence>
<dbReference type="PANTHER" id="PTHR16222">
    <property type="entry name" value="ADP-RIBOSYLGLYCOHYDROLASE"/>
    <property type="match status" value="1"/>
</dbReference>
<dbReference type="InterPro" id="IPR005502">
    <property type="entry name" value="Ribosyl_crysJ1"/>
</dbReference>
<dbReference type="SUPFAM" id="SSF101478">
    <property type="entry name" value="ADP-ribosylglycohydrolase"/>
    <property type="match status" value="1"/>
</dbReference>
<evidence type="ECO:0000256" key="1">
    <source>
        <dbReference type="ARBA" id="ARBA00010702"/>
    </source>
</evidence>
<dbReference type="PANTHER" id="PTHR16222:SF24">
    <property type="entry name" value="ADP-RIBOSYLHYDROLASE ARH3"/>
    <property type="match status" value="1"/>
</dbReference>
<evidence type="ECO:0000313" key="13">
    <source>
        <dbReference type="Proteomes" id="UP000694867"/>
    </source>
</evidence>
<feature type="binding site" evidence="12">
    <location>
        <position position="342"/>
    </location>
    <ligand>
        <name>Mg(2+)</name>
        <dbReference type="ChEBI" id="CHEBI:18420"/>
        <label>1</label>
    </ligand>
</feature>
<keyword evidence="12" id="KW-0479">Metal-binding</keyword>
<reference evidence="14" key="1">
    <citation type="submission" date="2025-08" db="UniProtKB">
        <authorList>
            <consortium name="RefSeq"/>
        </authorList>
    </citation>
    <scope>IDENTIFICATION</scope>
</reference>
<evidence type="ECO:0000256" key="3">
    <source>
        <dbReference type="ARBA" id="ARBA00022801"/>
    </source>
</evidence>
<dbReference type="Pfam" id="PF03747">
    <property type="entry name" value="ADP_ribosyl_GH"/>
    <property type="match status" value="1"/>
</dbReference>
<dbReference type="GO" id="GO:0004649">
    <property type="term" value="F:poly(ADP-ribose) glycohydrolase activity"/>
    <property type="evidence" value="ECO:0007669"/>
    <property type="project" value="UniProtKB-EC"/>
</dbReference>
<protein>
    <recommendedName>
        <fullName evidence="4">ADP-ribosylhydrolase ARH3</fullName>
        <ecNumber evidence="2">3.2.1.143</ecNumber>
    </recommendedName>
    <alternativeName>
        <fullName evidence="5">ADP-ribose glycohydrolase ARH3</fullName>
    </alternativeName>
    <alternativeName>
        <fullName evidence="6">ADP-ribosylhydrolase 3</fullName>
    </alternativeName>
    <alternativeName>
        <fullName evidence="9">O-acetyl-ADP-ribose deacetylase ARH3</fullName>
    </alternativeName>
    <alternativeName>
        <fullName evidence="10">Poly(ADP-ribose) glycohydrolase ARH3</fullName>
    </alternativeName>
    <alternativeName>
        <fullName evidence="8">[Protein ADP-ribosylarginine] hydrolase-like protein 2</fullName>
    </alternativeName>
    <alternativeName>
        <fullName evidence="7">[Protein ADP-ribosylserine] hydrolase</fullName>
    </alternativeName>
</protein>
<proteinExistence type="inferred from homology"/>
<comment type="catalytic activity">
    <reaction evidence="11">
        <text>alpha-NAD(+) + H2O = ADP-D-ribose + nicotinamide + H(+)</text>
        <dbReference type="Rhea" id="RHEA:68792"/>
        <dbReference type="ChEBI" id="CHEBI:15377"/>
        <dbReference type="ChEBI" id="CHEBI:15378"/>
        <dbReference type="ChEBI" id="CHEBI:17154"/>
        <dbReference type="ChEBI" id="CHEBI:57967"/>
        <dbReference type="ChEBI" id="CHEBI:77017"/>
    </reaction>
</comment>
<sequence>MPPWPSIIESMEIPRRRAISPRDDRETVYVDKYIGCLLGGLVGDCMGAPFDSNFDHPEGDDSFDKDVHTFLHNIRTNSVLPGPSAGRNHRASKGCPRGQYCYTDVTATTMELAKSLLCKGRFDARDVATRLTEQYFGNEQLDKEYGDAVRDIFRKWKQNRYQDIYGPANEQFGGMGSFGSGAAMRAAPVAILYKDDLDRMIETTILQAKMTHAHPTGICAAVLFNLAVWHALHAEPDVPLNGTTLLDTLIGKMEAIEEELDGFRPLTYKLHAARKLLLDSDPLNPSTIPKVLGNDMTAQGSVVTSIMCYILGEQFGKDIQVIKKTDNAFVRTLELALLCGGDADTLAAMACSLSGAKRGSKAIPAVILRQCQSAGTITKIAEAFAADSNFKLDL</sequence>
<comment type="cofactor">
    <cofactor evidence="12">
        <name>Mg(2+)</name>
        <dbReference type="ChEBI" id="CHEBI:18420"/>
    </cofactor>
    <text evidence="12">Binds 2 magnesium ions per subunit.</text>
</comment>
<feature type="binding site" evidence="12">
    <location>
        <position position="345"/>
    </location>
    <ligand>
        <name>Mg(2+)</name>
        <dbReference type="ChEBI" id="CHEBI:18420"/>
        <label>1</label>
    </ligand>
</feature>
<dbReference type="EC" id="3.2.1.143" evidence="2"/>
<evidence type="ECO:0000256" key="6">
    <source>
        <dbReference type="ARBA" id="ARBA00042471"/>
    </source>
</evidence>